<accession>A0ABP0YA44</accession>
<sequence length="140" mass="16125">MATAMHGWGYLDSVTCYFKSTGLIEIYLDRWKFVNSGVPGRAVSRGILYNLQLFLKMVALTVVSGEEVEMTSTNVLHYIIRKAWEIELASIEIQEQRPTKWGEVAIKRDDTETKRVNGSVSDGRHEWDEEQALFVKVERR</sequence>
<gene>
    <name evidence="1" type="ORF">CITCOLO1_LOCUS9256</name>
</gene>
<proteinExistence type="predicted"/>
<name>A0ABP0YA44_9ROSI</name>
<dbReference type="Proteomes" id="UP001642487">
    <property type="component" value="Chromosome 3"/>
</dbReference>
<protein>
    <submittedName>
        <fullName evidence="1">Uncharacterized protein</fullName>
    </submittedName>
</protein>
<organism evidence="1 2">
    <name type="scientific">Citrullus colocynthis</name>
    <name type="common">colocynth</name>
    <dbReference type="NCBI Taxonomy" id="252529"/>
    <lineage>
        <taxon>Eukaryota</taxon>
        <taxon>Viridiplantae</taxon>
        <taxon>Streptophyta</taxon>
        <taxon>Embryophyta</taxon>
        <taxon>Tracheophyta</taxon>
        <taxon>Spermatophyta</taxon>
        <taxon>Magnoliopsida</taxon>
        <taxon>eudicotyledons</taxon>
        <taxon>Gunneridae</taxon>
        <taxon>Pentapetalae</taxon>
        <taxon>rosids</taxon>
        <taxon>fabids</taxon>
        <taxon>Cucurbitales</taxon>
        <taxon>Cucurbitaceae</taxon>
        <taxon>Benincaseae</taxon>
        <taxon>Citrullus</taxon>
    </lineage>
</organism>
<reference evidence="1 2" key="1">
    <citation type="submission" date="2024-03" db="EMBL/GenBank/DDBJ databases">
        <authorList>
            <person name="Gkanogiannis A."/>
            <person name="Becerra Lopez-Lavalle L."/>
        </authorList>
    </citation>
    <scope>NUCLEOTIDE SEQUENCE [LARGE SCALE GENOMIC DNA]</scope>
</reference>
<evidence type="ECO:0000313" key="2">
    <source>
        <dbReference type="Proteomes" id="UP001642487"/>
    </source>
</evidence>
<dbReference type="EMBL" id="OZ021737">
    <property type="protein sequence ID" value="CAK9317353.1"/>
    <property type="molecule type" value="Genomic_DNA"/>
</dbReference>
<evidence type="ECO:0000313" key="1">
    <source>
        <dbReference type="EMBL" id="CAK9317353.1"/>
    </source>
</evidence>
<keyword evidence="2" id="KW-1185">Reference proteome</keyword>